<evidence type="ECO:0000313" key="1">
    <source>
        <dbReference type="EMBL" id="NNU27302.1"/>
    </source>
</evidence>
<dbReference type="AlphaFoldDB" id="A0A849JVG9"/>
<dbReference type="Proteomes" id="UP000557204">
    <property type="component" value="Unassembled WGS sequence"/>
</dbReference>
<protein>
    <submittedName>
        <fullName evidence="1">Uncharacterized protein</fullName>
    </submittedName>
</protein>
<reference evidence="1 2" key="1">
    <citation type="submission" date="2020-05" db="EMBL/GenBank/DDBJ databases">
        <title>Genome sequence of Isoptericola sp. JC619 isolated from Chilika lagoon, India.</title>
        <authorList>
            <person name="Kumar D."/>
            <person name="Appam K."/>
            <person name="Gandham S."/>
            <person name="Uppada J."/>
            <person name="Sasikala C."/>
            <person name="Venkata Ramana C."/>
        </authorList>
    </citation>
    <scope>NUCLEOTIDE SEQUENCE [LARGE SCALE GENOMIC DNA]</scope>
    <source>
        <strain evidence="1 2">JC619</strain>
    </source>
</reference>
<organism evidence="1 2">
    <name type="scientific">Isoptericola sediminis</name>
    <dbReference type="NCBI Taxonomy" id="2733572"/>
    <lineage>
        <taxon>Bacteria</taxon>
        <taxon>Bacillati</taxon>
        <taxon>Actinomycetota</taxon>
        <taxon>Actinomycetes</taxon>
        <taxon>Micrococcales</taxon>
        <taxon>Promicromonosporaceae</taxon>
        <taxon>Isoptericola</taxon>
    </lineage>
</organism>
<comment type="caution">
    <text evidence="1">The sequence shown here is derived from an EMBL/GenBank/DDBJ whole genome shotgun (WGS) entry which is preliminary data.</text>
</comment>
<dbReference type="EMBL" id="JABFAJ010000012">
    <property type="protein sequence ID" value="NNU27302.1"/>
    <property type="molecule type" value="Genomic_DNA"/>
</dbReference>
<sequence>MDDLIGPRYYDLDGMPISQARWAVMWHTAERLVAQTLVGADYVVEVRWVGVDREEARHERPLIYRVSVHPLGYVLPAGADDDSPVSLLLTDETTHEESYPDRTTAMAGHDQLVDSVRRGLAAASSRTSGCVPLRDLIAEPPLAA</sequence>
<accession>A0A849JVG9</accession>
<proteinExistence type="predicted"/>
<gene>
    <name evidence="1" type="ORF">HLI28_07070</name>
</gene>
<evidence type="ECO:0000313" key="2">
    <source>
        <dbReference type="Proteomes" id="UP000557204"/>
    </source>
</evidence>
<keyword evidence="2" id="KW-1185">Reference proteome</keyword>
<dbReference type="RefSeq" id="WP_171246812.1">
    <property type="nucleotide sequence ID" value="NZ_JABFAJ010000012.1"/>
</dbReference>
<name>A0A849JVG9_9MICO</name>